<dbReference type="InterPro" id="IPR001647">
    <property type="entry name" value="HTH_TetR"/>
</dbReference>
<dbReference type="Pfam" id="PF00440">
    <property type="entry name" value="TetR_N"/>
    <property type="match status" value="1"/>
</dbReference>
<gene>
    <name evidence="4" type="ORF">DDZ15_03435</name>
</gene>
<proteinExistence type="predicted"/>
<evidence type="ECO:0000313" key="4">
    <source>
        <dbReference type="EMBL" id="PWN07331.1"/>
    </source>
</evidence>
<keyword evidence="1 2" id="KW-0238">DNA-binding</keyword>
<dbReference type="RefSeq" id="WP_109644914.1">
    <property type="nucleotide sequence ID" value="NZ_QGGB01000003.1"/>
</dbReference>
<dbReference type="Proteomes" id="UP000245533">
    <property type="component" value="Unassembled WGS sequence"/>
</dbReference>
<dbReference type="OrthoDB" id="9789566at2"/>
<name>A0A316TUG6_9BACT</name>
<dbReference type="EMBL" id="QGGB01000003">
    <property type="protein sequence ID" value="PWN07331.1"/>
    <property type="molecule type" value="Genomic_DNA"/>
</dbReference>
<dbReference type="Gene3D" id="1.10.357.10">
    <property type="entry name" value="Tetracycline Repressor, domain 2"/>
    <property type="match status" value="1"/>
</dbReference>
<dbReference type="GO" id="GO:0003677">
    <property type="term" value="F:DNA binding"/>
    <property type="evidence" value="ECO:0007669"/>
    <property type="project" value="UniProtKB-UniRule"/>
</dbReference>
<keyword evidence="5" id="KW-1185">Reference proteome</keyword>
<organism evidence="4 5">
    <name type="scientific">Rhodohalobacter mucosus</name>
    <dbReference type="NCBI Taxonomy" id="2079485"/>
    <lineage>
        <taxon>Bacteria</taxon>
        <taxon>Pseudomonadati</taxon>
        <taxon>Balneolota</taxon>
        <taxon>Balneolia</taxon>
        <taxon>Balneolales</taxon>
        <taxon>Balneolaceae</taxon>
        <taxon>Rhodohalobacter</taxon>
    </lineage>
</organism>
<dbReference type="PROSITE" id="PS50977">
    <property type="entry name" value="HTH_TETR_2"/>
    <property type="match status" value="1"/>
</dbReference>
<dbReference type="AlphaFoldDB" id="A0A316TUG6"/>
<comment type="caution">
    <text evidence="4">The sequence shown here is derived from an EMBL/GenBank/DDBJ whole genome shotgun (WGS) entry which is preliminary data.</text>
</comment>
<protein>
    <recommendedName>
        <fullName evidence="3">HTH tetR-type domain-containing protein</fullName>
    </recommendedName>
</protein>
<reference evidence="4 5" key="1">
    <citation type="submission" date="2018-05" db="EMBL/GenBank/DDBJ databases">
        <title>Rhodohalobacter halophilus gen. nov., sp. nov., a moderately halophilic member of the family Balneolaceae.</title>
        <authorList>
            <person name="Liu Z.-W."/>
        </authorList>
    </citation>
    <scope>NUCLEOTIDE SEQUENCE [LARGE SCALE GENOMIC DNA]</scope>
    <source>
        <strain evidence="4 5">8A47</strain>
    </source>
</reference>
<sequence>MARTYDMSSRSQKAAETTQNIIEATERLITETSLQEISLRSIARESGVTVQTVLRHMKSRDGCLHAVAERVSSRVEMQRGVSEPGNITEAISKLVEHYEEEGKLVLNLLAQEHSGDSFASVLTNEGRAYHLKWVERCFGPHLSGKSSEIFDGIVVATDIYTWKLLRLDLGRSIGTTNKVIVGMVRRILGAS</sequence>
<dbReference type="InterPro" id="IPR009057">
    <property type="entry name" value="Homeodomain-like_sf"/>
</dbReference>
<accession>A0A316TUG6</accession>
<feature type="domain" description="HTH tetR-type" evidence="3">
    <location>
        <begin position="15"/>
        <end position="75"/>
    </location>
</feature>
<evidence type="ECO:0000256" key="1">
    <source>
        <dbReference type="ARBA" id="ARBA00023125"/>
    </source>
</evidence>
<evidence type="ECO:0000259" key="3">
    <source>
        <dbReference type="PROSITE" id="PS50977"/>
    </source>
</evidence>
<evidence type="ECO:0000313" key="5">
    <source>
        <dbReference type="Proteomes" id="UP000245533"/>
    </source>
</evidence>
<feature type="DNA-binding region" description="H-T-H motif" evidence="2">
    <location>
        <begin position="38"/>
        <end position="57"/>
    </location>
</feature>
<evidence type="ECO:0000256" key="2">
    <source>
        <dbReference type="PROSITE-ProRule" id="PRU00335"/>
    </source>
</evidence>
<dbReference type="SUPFAM" id="SSF46689">
    <property type="entry name" value="Homeodomain-like"/>
    <property type="match status" value="1"/>
</dbReference>